<organism evidence="2 3">
    <name type="scientific">Candidatus Thiodiazotropha taylori</name>
    <dbReference type="NCBI Taxonomy" id="2792791"/>
    <lineage>
        <taxon>Bacteria</taxon>
        <taxon>Pseudomonadati</taxon>
        <taxon>Pseudomonadota</taxon>
        <taxon>Gammaproteobacteria</taxon>
        <taxon>Chromatiales</taxon>
        <taxon>Sedimenticolaceae</taxon>
        <taxon>Candidatus Thiodiazotropha</taxon>
    </lineage>
</organism>
<dbReference type="PANTHER" id="PTHR13748">
    <property type="entry name" value="COBW-RELATED"/>
    <property type="match status" value="1"/>
</dbReference>
<sequence length="340" mass="37417">MYRDIPTNLITGFLGTGKTTAILHLLSQAPVGQRWAVLVNEFGRIGVDGDLMQIEAGDHAEVYVEEIAGGCLCCVGSAGMQVGLNRLIRSSKPDRILIEPTGLGHPAQLIQQLTGPQYGEVIDLRATIGLVDARMLNDPRYTSHPNFQDQLHLADVLIGNKLDCYTEADRDAFYTLVKTQGSAKKAATMVAHGGFKQAYLDEPRLERTALFPEAHAFNTDSHNHHHDHEHAGGDWYRIEGAADGFYTAGWTLPADTSFVPGCLRQIMVLSGVVRMKGFVPVSNGQLRINATPGEWSEEALEQQVNPRIELISTDPLDWRVIERQLRECVENQAAPAASRK</sequence>
<accession>A0A944QS74</accession>
<evidence type="ECO:0000259" key="1">
    <source>
        <dbReference type="Pfam" id="PF02492"/>
    </source>
</evidence>
<dbReference type="EMBL" id="JAHHGM010000002">
    <property type="protein sequence ID" value="MBT2987737.1"/>
    <property type="molecule type" value="Genomic_DNA"/>
</dbReference>
<dbReference type="PANTHER" id="PTHR13748:SF46">
    <property type="entry name" value="ZINC CHAPERONE YEIR"/>
    <property type="match status" value="1"/>
</dbReference>
<protein>
    <submittedName>
        <fullName evidence="2">GTP-binding protein</fullName>
    </submittedName>
</protein>
<dbReference type="SUPFAM" id="SSF52540">
    <property type="entry name" value="P-loop containing nucleoside triphosphate hydrolases"/>
    <property type="match status" value="1"/>
</dbReference>
<dbReference type="Pfam" id="PF02492">
    <property type="entry name" value="cobW"/>
    <property type="match status" value="1"/>
</dbReference>
<dbReference type="InterPro" id="IPR003495">
    <property type="entry name" value="CobW/HypB/UreG_nucleotide-bd"/>
</dbReference>
<reference evidence="2 3" key="1">
    <citation type="submission" date="2021-05" db="EMBL/GenBank/DDBJ databases">
        <title>Genetic and Functional Diversity in Clade A Lucinid endosymbionts from the Bahamas.</title>
        <authorList>
            <person name="Giani N.M."/>
            <person name="Engel A.S."/>
            <person name="Campbell B.J."/>
        </authorList>
    </citation>
    <scope>NUCLEOTIDE SEQUENCE [LARGE SCALE GENOMIC DNA]</scope>
    <source>
        <strain evidence="2">LUC16012Gg_MoonRockCtena</strain>
    </source>
</reference>
<evidence type="ECO:0000313" key="2">
    <source>
        <dbReference type="EMBL" id="MBT2987737.1"/>
    </source>
</evidence>
<dbReference type="AlphaFoldDB" id="A0A944QS74"/>
<dbReference type="InterPro" id="IPR051316">
    <property type="entry name" value="Zinc-reg_GTPase_activator"/>
</dbReference>
<dbReference type="Gene3D" id="3.40.50.300">
    <property type="entry name" value="P-loop containing nucleotide triphosphate hydrolases"/>
    <property type="match status" value="1"/>
</dbReference>
<dbReference type="InterPro" id="IPR027417">
    <property type="entry name" value="P-loop_NTPase"/>
</dbReference>
<dbReference type="Proteomes" id="UP000770889">
    <property type="component" value="Unassembled WGS sequence"/>
</dbReference>
<comment type="caution">
    <text evidence="2">The sequence shown here is derived from an EMBL/GenBank/DDBJ whole genome shotgun (WGS) entry which is preliminary data.</text>
</comment>
<feature type="domain" description="CobW/HypB/UreG nucleotide-binding" evidence="1">
    <location>
        <begin position="6"/>
        <end position="172"/>
    </location>
</feature>
<proteinExistence type="predicted"/>
<dbReference type="GO" id="GO:0005737">
    <property type="term" value="C:cytoplasm"/>
    <property type="evidence" value="ECO:0007669"/>
    <property type="project" value="TreeGrafter"/>
</dbReference>
<gene>
    <name evidence="2" type="ORF">KME65_02135</name>
</gene>
<name>A0A944QS74_9GAMM</name>
<evidence type="ECO:0000313" key="3">
    <source>
        <dbReference type="Proteomes" id="UP000770889"/>
    </source>
</evidence>
<dbReference type="CDD" id="cd03112">
    <property type="entry name" value="CobW-like"/>
    <property type="match status" value="1"/>
</dbReference>